<accession>I3SKE3</accession>
<organism evidence="1">
    <name type="scientific">Lotus japonicus</name>
    <name type="common">Lotus corniculatus var. japonicus</name>
    <dbReference type="NCBI Taxonomy" id="34305"/>
    <lineage>
        <taxon>Eukaryota</taxon>
        <taxon>Viridiplantae</taxon>
        <taxon>Streptophyta</taxon>
        <taxon>Embryophyta</taxon>
        <taxon>Tracheophyta</taxon>
        <taxon>Spermatophyta</taxon>
        <taxon>Magnoliopsida</taxon>
        <taxon>eudicotyledons</taxon>
        <taxon>Gunneridae</taxon>
        <taxon>Pentapetalae</taxon>
        <taxon>rosids</taxon>
        <taxon>fabids</taxon>
        <taxon>Fabales</taxon>
        <taxon>Fabaceae</taxon>
        <taxon>Papilionoideae</taxon>
        <taxon>50 kb inversion clade</taxon>
        <taxon>NPAAA clade</taxon>
        <taxon>Hologalegina</taxon>
        <taxon>robinioid clade</taxon>
        <taxon>Loteae</taxon>
        <taxon>Lotus</taxon>
    </lineage>
</organism>
<dbReference type="AlphaFoldDB" id="I3SKE3"/>
<protein>
    <submittedName>
        <fullName evidence="1">Uncharacterized protein</fullName>
    </submittedName>
</protein>
<evidence type="ECO:0000313" key="1">
    <source>
        <dbReference type="EMBL" id="AFK40735.1"/>
    </source>
</evidence>
<proteinExistence type="evidence at transcript level"/>
<sequence>MRARFLRKLAIFIGKTARNKLTWFHWRRKSLYFSMMRWYYMRMNLLIMGYHFLP</sequence>
<reference evidence="1" key="1">
    <citation type="submission" date="2012-05" db="EMBL/GenBank/DDBJ databases">
        <authorList>
            <person name="Krishnakumar V."/>
            <person name="Cheung F."/>
            <person name="Xiao Y."/>
            <person name="Chan A."/>
            <person name="Moskal W.A."/>
            <person name="Town C.D."/>
        </authorList>
    </citation>
    <scope>NUCLEOTIDE SEQUENCE</scope>
</reference>
<name>I3SKE3_LOTJA</name>
<dbReference type="EMBL" id="BT140940">
    <property type="protein sequence ID" value="AFK40735.1"/>
    <property type="molecule type" value="mRNA"/>
</dbReference>